<dbReference type="EMBL" id="JSYZ01000034">
    <property type="protein sequence ID" value="KPA87320.1"/>
    <property type="molecule type" value="Genomic_DNA"/>
</dbReference>
<dbReference type="PATRIC" id="fig|50340.43.peg.4463"/>
<organism evidence="1 2">
    <name type="scientific">Pseudomonas asplenii</name>
    <dbReference type="NCBI Taxonomy" id="53407"/>
    <lineage>
        <taxon>Bacteria</taxon>
        <taxon>Pseudomonadati</taxon>
        <taxon>Pseudomonadota</taxon>
        <taxon>Gammaproteobacteria</taxon>
        <taxon>Pseudomonadales</taxon>
        <taxon>Pseudomonadaceae</taxon>
        <taxon>Pseudomonas</taxon>
    </lineage>
</organism>
<dbReference type="AlphaFoldDB" id="A0A0N0E169"/>
<name>A0A0N0E169_9PSED</name>
<dbReference type="OrthoDB" id="7349818at2"/>
<evidence type="ECO:0000313" key="2">
    <source>
        <dbReference type="Proteomes" id="UP000037931"/>
    </source>
</evidence>
<reference evidence="1 2" key="1">
    <citation type="journal article" date="2015" name="PLoS ONE">
        <title>Rice-Infecting Pseudomonas Genomes Are Highly Accessorized and Harbor Multiple Putative Virulence Mechanisms to Cause Sheath Brown Rot.</title>
        <authorList>
            <person name="Quibod I.L."/>
            <person name="Grande G."/>
            <person name="Oreiro E.G."/>
            <person name="Borja F.N."/>
            <person name="Dossa G.S."/>
            <person name="Mauleon R."/>
            <person name="Cruz C.V."/>
            <person name="Oliva R."/>
        </authorList>
    </citation>
    <scope>NUCLEOTIDE SEQUENCE [LARGE SCALE GENOMIC DNA]</scope>
    <source>
        <strain evidence="1 2">IRRI 6609</strain>
    </source>
</reference>
<comment type="caution">
    <text evidence="1">The sequence shown here is derived from an EMBL/GenBank/DDBJ whole genome shotgun (WGS) entry which is preliminary data.</text>
</comment>
<protein>
    <recommendedName>
        <fullName evidence="3">DUF1566 domain-containing protein</fullName>
    </recommendedName>
</protein>
<evidence type="ECO:0008006" key="3">
    <source>
        <dbReference type="Google" id="ProtNLM"/>
    </source>
</evidence>
<accession>A0A0N0E169</accession>
<sequence length="159" mass="17434">MTEQQKLTPPAIGEIWQGQGGIYAGIVPARNGAQAYHLIIGDELGRFEWGPYGEDSPAKSMIDGLANTQAMVESDANYPAAVAAYEHKADGHADFYLPAAAELYEAWLNLGSNDFGWVWSSSQRSAINAFILGFGGGFQLNHGKYDEFRVRPVRRLLIQ</sequence>
<dbReference type="Proteomes" id="UP000037931">
    <property type="component" value="Unassembled WGS sequence"/>
</dbReference>
<evidence type="ECO:0000313" key="1">
    <source>
        <dbReference type="EMBL" id="KPA87320.1"/>
    </source>
</evidence>
<gene>
    <name evidence="1" type="ORF">PF66_06230</name>
</gene>
<dbReference type="RefSeq" id="WP_054064749.1">
    <property type="nucleotide sequence ID" value="NZ_JSYZ01000034.1"/>
</dbReference>
<keyword evidence="2" id="KW-1185">Reference proteome</keyword>
<dbReference type="STRING" id="50340.PF66_06230"/>
<proteinExistence type="predicted"/>